<dbReference type="AlphaFoldDB" id="A0A8T9MZ13"/>
<organism evidence="3 4">
    <name type="scientific">Conchiformibius kuhniae</name>
    <dbReference type="NCBI Taxonomy" id="211502"/>
    <lineage>
        <taxon>Bacteria</taxon>
        <taxon>Pseudomonadati</taxon>
        <taxon>Pseudomonadota</taxon>
        <taxon>Betaproteobacteria</taxon>
        <taxon>Neisseriales</taxon>
        <taxon>Neisseriaceae</taxon>
        <taxon>Conchiformibius</taxon>
    </lineage>
</organism>
<evidence type="ECO:0000259" key="2">
    <source>
        <dbReference type="Pfam" id="PF00899"/>
    </source>
</evidence>
<dbReference type="PANTHER" id="PTHR10953">
    <property type="entry name" value="UBIQUITIN-ACTIVATING ENZYME E1"/>
    <property type="match status" value="1"/>
</dbReference>
<feature type="domain" description="THIF-type NAD/FAD binding fold" evidence="2">
    <location>
        <begin position="9"/>
        <end position="240"/>
    </location>
</feature>
<dbReference type="PANTHER" id="PTHR10953:SF102">
    <property type="entry name" value="ADENYLYLTRANSFERASE AND SULFURTRANSFERASE MOCS3"/>
    <property type="match status" value="1"/>
</dbReference>
<gene>
    <name evidence="3" type="ORF">LVJ77_01665</name>
</gene>
<evidence type="ECO:0000313" key="3">
    <source>
        <dbReference type="EMBL" id="UOP05043.1"/>
    </source>
</evidence>
<dbReference type="GO" id="GO:0004792">
    <property type="term" value="F:thiosulfate-cyanide sulfurtransferase activity"/>
    <property type="evidence" value="ECO:0007669"/>
    <property type="project" value="TreeGrafter"/>
</dbReference>
<dbReference type="KEGG" id="ckh:LVJ77_01665"/>
<reference evidence="3" key="1">
    <citation type="journal article" date="2022" name="Res Sq">
        <title>Evolution of multicellular longitudinally dividing oral cavity symbionts (Neisseriaceae).</title>
        <authorList>
            <person name="Nyongesa S."/>
            <person name="Weber P."/>
            <person name="Bernet E."/>
            <person name="Pullido F."/>
            <person name="Nieckarz M."/>
            <person name="Delaby M."/>
            <person name="Nieves C."/>
            <person name="Viehboeck T."/>
            <person name="Krause N."/>
            <person name="Rivera-Millot A."/>
            <person name="Nakamura A."/>
            <person name="Vischer N."/>
            <person name="VanNieuwenhze M."/>
            <person name="Brun Y."/>
            <person name="Cava F."/>
            <person name="Bulgheresi S."/>
            <person name="Veyrier F."/>
        </authorList>
    </citation>
    <scope>NUCLEOTIDE SEQUENCE</scope>
    <source>
        <strain evidence="3">17694</strain>
    </source>
</reference>
<reference evidence="3" key="2">
    <citation type="submission" date="2024-09" db="EMBL/GenBank/DDBJ databases">
        <authorList>
            <person name="Veyrier F.J."/>
        </authorList>
    </citation>
    <scope>NUCLEOTIDE SEQUENCE</scope>
    <source>
        <strain evidence="3">17694</strain>
    </source>
</reference>
<dbReference type="EMBL" id="CP091521">
    <property type="protein sequence ID" value="UOP05043.1"/>
    <property type="molecule type" value="Genomic_DNA"/>
</dbReference>
<evidence type="ECO:0000256" key="1">
    <source>
        <dbReference type="ARBA" id="ARBA00009919"/>
    </source>
</evidence>
<keyword evidence="3" id="KW-0548">Nucleotidyltransferase</keyword>
<comment type="similarity">
    <text evidence="1">Belongs to the HesA/MoeB/ThiF family.</text>
</comment>
<dbReference type="GO" id="GO:0016779">
    <property type="term" value="F:nucleotidyltransferase activity"/>
    <property type="evidence" value="ECO:0007669"/>
    <property type="project" value="UniProtKB-KW"/>
</dbReference>
<protein>
    <submittedName>
        <fullName evidence="3">ThiF family adenylyltransferase</fullName>
    </submittedName>
</protein>
<dbReference type="InterPro" id="IPR035985">
    <property type="entry name" value="Ubiquitin-activating_enz"/>
</dbReference>
<dbReference type="Pfam" id="PF00899">
    <property type="entry name" value="ThiF"/>
    <property type="match status" value="1"/>
</dbReference>
<keyword evidence="4" id="KW-1185">Reference proteome</keyword>
<dbReference type="SUPFAM" id="SSF69572">
    <property type="entry name" value="Activating enzymes of the ubiquitin-like proteins"/>
    <property type="match status" value="1"/>
</dbReference>
<dbReference type="CDD" id="cd00757">
    <property type="entry name" value="ThiF_MoeB_HesA_family"/>
    <property type="match status" value="1"/>
</dbReference>
<dbReference type="RefSeq" id="WP_027008885.1">
    <property type="nucleotide sequence ID" value="NZ_CP091521.1"/>
</dbReference>
<dbReference type="InterPro" id="IPR045886">
    <property type="entry name" value="ThiF/MoeB/HesA"/>
</dbReference>
<proteinExistence type="inferred from homology"/>
<dbReference type="Gene3D" id="3.40.50.720">
    <property type="entry name" value="NAD(P)-binding Rossmann-like Domain"/>
    <property type="match status" value="1"/>
</dbReference>
<dbReference type="FunFam" id="3.40.50.720:FF:000080">
    <property type="entry name" value="Thiazole biosynthesis adenylyltransferase ThiF"/>
    <property type="match status" value="1"/>
</dbReference>
<accession>A0A8T9MZ13</accession>
<name>A0A8T9MZ13_9NEIS</name>
<sequence length="247" mass="25991">MNDNQLLRYSRHILLDEIGIGGQEKLLSATVLVVGCGGLGNAALPYLAAAGVGTLIVADDDITDQTNLQRQICFAEQDIGRGKAQALADFLRSRNGDCRVEARAERLDAASLAALLPRCDAVLDCCDNFATRHAINAAAVVANVPLVSGAAVGFAGQWAVFRPQQGCYACLFGVETAAEQACATFGVFSPLVGMVGTAQAAAVLNLLTGAPPSENLLHCCDARRGTWQTFRFARNPDCPVCSQASNY</sequence>
<keyword evidence="3" id="KW-0808">Transferase</keyword>
<dbReference type="GO" id="GO:0008146">
    <property type="term" value="F:sulfotransferase activity"/>
    <property type="evidence" value="ECO:0007669"/>
    <property type="project" value="TreeGrafter"/>
</dbReference>
<evidence type="ECO:0000313" key="4">
    <source>
        <dbReference type="Proteomes" id="UP000831534"/>
    </source>
</evidence>
<dbReference type="GO" id="GO:0005829">
    <property type="term" value="C:cytosol"/>
    <property type="evidence" value="ECO:0007669"/>
    <property type="project" value="TreeGrafter"/>
</dbReference>
<dbReference type="InterPro" id="IPR000594">
    <property type="entry name" value="ThiF_NAD_FAD-bd"/>
</dbReference>
<dbReference type="GO" id="GO:0008641">
    <property type="term" value="F:ubiquitin-like modifier activating enzyme activity"/>
    <property type="evidence" value="ECO:0007669"/>
    <property type="project" value="InterPro"/>
</dbReference>
<dbReference type="Proteomes" id="UP000831534">
    <property type="component" value="Chromosome"/>
</dbReference>